<gene>
    <name evidence="2" type="ORF">L484_006768</name>
</gene>
<dbReference type="Proteomes" id="UP000030645">
    <property type="component" value="Unassembled WGS sequence"/>
</dbReference>
<feature type="signal peptide" evidence="1">
    <location>
        <begin position="1"/>
        <end position="27"/>
    </location>
</feature>
<evidence type="ECO:0000256" key="1">
    <source>
        <dbReference type="SAM" id="SignalP"/>
    </source>
</evidence>
<keyword evidence="1" id="KW-0732">Signal</keyword>
<organism evidence="2 3">
    <name type="scientific">Morus notabilis</name>
    <dbReference type="NCBI Taxonomy" id="981085"/>
    <lineage>
        <taxon>Eukaryota</taxon>
        <taxon>Viridiplantae</taxon>
        <taxon>Streptophyta</taxon>
        <taxon>Embryophyta</taxon>
        <taxon>Tracheophyta</taxon>
        <taxon>Spermatophyta</taxon>
        <taxon>Magnoliopsida</taxon>
        <taxon>eudicotyledons</taxon>
        <taxon>Gunneridae</taxon>
        <taxon>Pentapetalae</taxon>
        <taxon>rosids</taxon>
        <taxon>fabids</taxon>
        <taxon>Rosales</taxon>
        <taxon>Moraceae</taxon>
        <taxon>Moreae</taxon>
        <taxon>Morus</taxon>
    </lineage>
</organism>
<evidence type="ECO:0000313" key="2">
    <source>
        <dbReference type="EMBL" id="EXB53848.1"/>
    </source>
</evidence>
<name>W9QTJ2_9ROSA</name>
<feature type="chain" id="PRO_5004930922" evidence="1">
    <location>
        <begin position="28"/>
        <end position="83"/>
    </location>
</feature>
<proteinExistence type="predicted"/>
<dbReference type="EMBL" id="KE344128">
    <property type="protein sequence ID" value="EXB53848.1"/>
    <property type="molecule type" value="Genomic_DNA"/>
</dbReference>
<dbReference type="AlphaFoldDB" id="W9QTJ2"/>
<keyword evidence="3" id="KW-1185">Reference proteome</keyword>
<evidence type="ECO:0000313" key="3">
    <source>
        <dbReference type="Proteomes" id="UP000030645"/>
    </source>
</evidence>
<accession>W9QTJ2</accession>
<reference evidence="3" key="1">
    <citation type="submission" date="2013-01" db="EMBL/GenBank/DDBJ databases">
        <title>Draft Genome Sequence of a Mulberry Tree, Morus notabilis C.K. Schneid.</title>
        <authorList>
            <person name="He N."/>
            <person name="Zhao S."/>
        </authorList>
    </citation>
    <scope>NUCLEOTIDE SEQUENCE</scope>
</reference>
<sequence length="83" mass="9145">MEKVSRMAILVVMFLLALGSHELGGEARNVVNIPCNTVGDCFDPNKCICSYLKLCMCHQELKFGVEELATTYLGAPKEMPGKH</sequence>
<protein>
    <submittedName>
        <fullName evidence="2">Uncharacterized protein</fullName>
    </submittedName>
</protein>